<reference evidence="1 2" key="1">
    <citation type="submission" date="2020-08" db="EMBL/GenBank/DDBJ databases">
        <title>Description of novel Flavobacterium F-408 isolate.</title>
        <authorList>
            <person name="Saticioglu I.B."/>
            <person name="Duman M."/>
            <person name="Altun S."/>
        </authorList>
    </citation>
    <scope>NUCLEOTIDE SEQUENCE [LARGE SCALE GENOMIC DNA]</scope>
    <source>
        <strain evidence="1 2">F-408</strain>
    </source>
</reference>
<sequence>MSYTCEPSPINKKEYITYIGKILVDDYGKKAFYKPEEVKKAHNKSKWYDGLDFSCWGMSTFSSHSDFDFYHSKIGENCNYVEMKTEMFQGIANSESLNWLDIPDIDIDSSFFELGDIFSGIFENFGEILASIFE</sequence>
<evidence type="ECO:0000313" key="2">
    <source>
        <dbReference type="Proteomes" id="UP000605990"/>
    </source>
</evidence>
<evidence type="ECO:0000313" key="1">
    <source>
        <dbReference type="EMBL" id="MBC5834403.1"/>
    </source>
</evidence>
<proteinExistence type="predicted"/>
<keyword evidence="2" id="KW-1185">Reference proteome</keyword>
<accession>A0ABR7IXA8</accession>
<gene>
    <name evidence="1" type="ORF">H8R27_05830</name>
</gene>
<comment type="caution">
    <text evidence="1">The sequence shown here is derived from an EMBL/GenBank/DDBJ whole genome shotgun (WGS) entry which is preliminary data.</text>
</comment>
<organism evidence="1 2">
    <name type="scientific">Flavobacterium bernardetii</name>
    <dbReference type="NCBI Taxonomy" id="2813823"/>
    <lineage>
        <taxon>Bacteria</taxon>
        <taxon>Pseudomonadati</taxon>
        <taxon>Bacteroidota</taxon>
        <taxon>Flavobacteriia</taxon>
        <taxon>Flavobacteriales</taxon>
        <taxon>Flavobacteriaceae</taxon>
        <taxon>Flavobacterium</taxon>
    </lineage>
</organism>
<dbReference type="EMBL" id="JACRUN010000002">
    <property type="protein sequence ID" value="MBC5834403.1"/>
    <property type="molecule type" value="Genomic_DNA"/>
</dbReference>
<name>A0ABR7IXA8_9FLAO</name>
<dbReference type="RefSeq" id="WP_166126237.1">
    <property type="nucleotide sequence ID" value="NZ_JAANOQ010000003.1"/>
</dbReference>
<dbReference type="Proteomes" id="UP000605990">
    <property type="component" value="Unassembled WGS sequence"/>
</dbReference>
<protein>
    <submittedName>
        <fullName evidence="1">Uncharacterized protein</fullName>
    </submittedName>
</protein>